<gene>
    <name evidence="2" type="ORF">NQ317_010073</name>
</gene>
<dbReference type="EMBL" id="JAPWTJ010001407">
    <property type="protein sequence ID" value="KAJ8971977.1"/>
    <property type="molecule type" value="Genomic_DNA"/>
</dbReference>
<protein>
    <recommendedName>
        <fullName evidence="4">B box-type domain-containing protein</fullName>
    </recommendedName>
</protein>
<feature type="coiled-coil region" evidence="1">
    <location>
        <begin position="91"/>
        <end position="118"/>
    </location>
</feature>
<proteinExistence type="predicted"/>
<comment type="caution">
    <text evidence="2">The sequence shown here is derived from an EMBL/GenBank/DDBJ whole genome shotgun (WGS) entry which is preliminary data.</text>
</comment>
<reference evidence="2" key="1">
    <citation type="journal article" date="2023" name="Insect Mol. Biol.">
        <title>Genome sequencing provides insights into the evolution of gene families encoding plant cell wall-degrading enzymes in longhorned beetles.</title>
        <authorList>
            <person name="Shin N.R."/>
            <person name="Okamura Y."/>
            <person name="Kirsch R."/>
            <person name="Pauchet Y."/>
        </authorList>
    </citation>
    <scope>NUCLEOTIDE SEQUENCE</scope>
    <source>
        <strain evidence="2">MMC_N1</strain>
    </source>
</reference>
<keyword evidence="1" id="KW-0175">Coiled coil</keyword>
<evidence type="ECO:0000256" key="1">
    <source>
        <dbReference type="SAM" id="Coils"/>
    </source>
</evidence>
<evidence type="ECO:0000313" key="3">
    <source>
        <dbReference type="Proteomes" id="UP001162164"/>
    </source>
</evidence>
<keyword evidence="3" id="KW-1185">Reference proteome</keyword>
<dbReference type="Proteomes" id="UP001162164">
    <property type="component" value="Unassembled WGS sequence"/>
</dbReference>
<name>A0ABQ9J429_9CUCU</name>
<sequence length="182" mass="20865">MAHVYARPHHMLQTEEEVLDIVEDDPSTSTREIAPQCHAVEKEEKFACDSCKRLICAECAELTSSEVRCMNLKNLKLMFLCTECQQGIIMVPTLIKQVSDLQAEIRNLKENKITQTTAVLDQEDLISEMLDRQQRMSNIIVYNVNHPNDKAKTDRTNKDNQAVNNILEIIILKKNLKLIKVT</sequence>
<evidence type="ECO:0008006" key="4">
    <source>
        <dbReference type="Google" id="ProtNLM"/>
    </source>
</evidence>
<organism evidence="2 3">
    <name type="scientific">Molorchus minor</name>
    <dbReference type="NCBI Taxonomy" id="1323400"/>
    <lineage>
        <taxon>Eukaryota</taxon>
        <taxon>Metazoa</taxon>
        <taxon>Ecdysozoa</taxon>
        <taxon>Arthropoda</taxon>
        <taxon>Hexapoda</taxon>
        <taxon>Insecta</taxon>
        <taxon>Pterygota</taxon>
        <taxon>Neoptera</taxon>
        <taxon>Endopterygota</taxon>
        <taxon>Coleoptera</taxon>
        <taxon>Polyphaga</taxon>
        <taxon>Cucujiformia</taxon>
        <taxon>Chrysomeloidea</taxon>
        <taxon>Cerambycidae</taxon>
        <taxon>Lamiinae</taxon>
        <taxon>Monochamini</taxon>
        <taxon>Molorchus</taxon>
    </lineage>
</organism>
<accession>A0ABQ9J429</accession>
<evidence type="ECO:0000313" key="2">
    <source>
        <dbReference type="EMBL" id="KAJ8971977.1"/>
    </source>
</evidence>